<protein>
    <recommendedName>
        <fullName evidence="9">Mitochondrial distribution and morphology protein 12</fullName>
    </recommendedName>
    <alternativeName>
        <fullName evidence="9">Mitochondrial inheritance component MDM12</fullName>
    </alternativeName>
</protein>
<keyword evidence="8 9" id="KW-0472">Membrane</keyword>
<feature type="region of interest" description="Disordered" evidence="10">
    <location>
        <begin position="59"/>
        <end position="130"/>
    </location>
</feature>
<comment type="subcellular location">
    <subcellularLocation>
        <location evidence="1">Membrane</location>
    </subcellularLocation>
    <subcellularLocation>
        <location evidence="9">Mitochondrion outer membrane</location>
        <topology evidence="9">Peripheral membrane protein</topology>
        <orientation evidence="9">Cytoplasmic side</orientation>
    </subcellularLocation>
    <subcellularLocation>
        <location evidence="9">Endoplasmic reticulum membrane</location>
        <topology evidence="9">Peripheral membrane protein</topology>
        <orientation evidence="9">Cytoplasmic side</orientation>
    </subcellularLocation>
    <text evidence="9">The ERMES/MDM complex localizes to a few discrete foci (around 10 per single cell), that represent mitochondria-endoplasmic reticulum junctions. These foci are often found next to mtDNA nucleoids.</text>
</comment>
<dbReference type="PANTHER" id="PTHR28204:SF1">
    <property type="entry name" value="MITOCHONDRIAL DISTRIBUTION AND MORPHOLOGY PROTEIN 12"/>
    <property type="match status" value="1"/>
</dbReference>
<feature type="compositionally biased region" description="Polar residues" evidence="10">
    <location>
        <begin position="100"/>
        <end position="127"/>
    </location>
</feature>
<dbReference type="PANTHER" id="PTHR28204">
    <property type="entry name" value="MITOCHONDRIAL DISTRIBUTION AND MORPHOLOGY PROTEIN 12"/>
    <property type="match status" value="1"/>
</dbReference>
<feature type="compositionally biased region" description="Low complexity" evidence="10">
    <location>
        <begin position="226"/>
        <end position="240"/>
    </location>
</feature>
<keyword evidence="4 9" id="KW-0256">Endoplasmic reticulum</keyword>
<dbReference type="Pfam" id="PF26544">
    <property type="entry name" value="Mdm12"/>
    <property type="match status" value="2"/>
</dbReference>
<dbReference type="GO" id="GO:0032865">
    <property type="term" value="C:ERMES complex"/>
    <property type="evidence" value="ECO:0007669"/>
    <property type="project" value="UniProtKB-UniRule"/>
</dbReference>
<evidence type="ECO:0000256" key="8">
    <source>
        <dbReference type="ARBA" id="ARBA00023136"/>
    </source>
</evidence>
<sequence length="394" mass="43869">MSFDIEWNKLDDELAGHVQAFLNRHFQTINKPSFIGDIQVTHFGWGNTAPSVEIIDITDPFPDFYEPDEENDDDMDNDASKATAKPASKLPSPEAFEKQSLPSQRPSFTASRLSLAPSENDSFYDTNQGDKRFDRMSFPLAQQQRIQLNSGFHRSPLVAPQHPFSSSRSTPGLFSPVALSPTNSMYFDQPPAISDHVQDWIDDELLHSAHSTTTTVTNSAHPSNKSSALPASSTTPSPAATAASVAAPALADDPATRMDFQAHLLISYKGDMNMTILTELRMNYPSMVFMSLPIQLKVRSVEFESTAVVAYIQSMRRICCSLLDNEDEETVSIRGKDVVGPKNLLQQVHIESVVGDKQKHVLKNVGKIERFIVEQLRKMLDDELVYPSHQVFLV</sequence>
<dbReference type="GO" id="GO:0005789">
    <property type="term" value="C:endoplasmic reticulum membrane"/>
    <property type="evidence" value="ECO:0007669"/>
    <property type="project" value="UniProtKB-SubCell"/>
</dbReference>
<dbReference type="GO" id="GO:1990456">
    <property type="term" value="P:mitochondrion-endoplasmic reticulum membrane tethering"/>
    <property type="evidence" value="ECO:0007669"/>
    <property type="project" value="TreeGrafter"/>
</dbReference>
<evidence type="ECO:0000259" key="11">
    <source>
        <dbReference type="PROSITE" id="PS51847"/>
    </source>
</evidence>
<dbReference type="InterPro" id="IPR031468">
    <property type="entry name" value="SMP_LBD"/>
</dbReference>
<dbReference type="PROSITE" id="PS51847">
    <property type="entry name" value="SMP"/>
    <property type="match status" value="1"/>
</dbReference>
<comment type="function">
    <text evidence="9">Component of the ERMES/MDM complex, which serves as a molecular tether to connect the endoplasmic reticulum (ER) and mitochondria. Components of this complex are involved in the control of mitochondrial shape and protein biogenesis, and function in nonvesicular lipid trafficking between the ER and mitochondria. MDM12 is required for the interaction of the ER-resident membrane protein MMM1 and the outer mitochondrial membrane-resident beta-barrel protein MDM10. The MDM12-MMM1 subcomplex functions in the major beta-barrel assembly pathway that is responsible for biogenesis of all mitochondrial outer membrane beta-barrel proteins, and acts in a late step after the SAM complex. The MDM10-MDM12-MMM1 subcomplex further acts in the TOM40-specific pathway after the action of the MDM12-MMM1 complex. Essential for establishing and maintaining the structure of mitochondria and maintenance of mtDNA nucleoids.</text>
</comment>
<feature type="compositionally biased region" description="Acidic residues" evidence="10">
    <location>
        <begin position="65"/>
        <end position="77"/>
    </location>
</feature>
<keyword evidence="6" id="KW-0446">Lipid-binding</keyword>
<dbReference type="GO" id="GO:0008289">
    <property type="term" value="F:lipid binding"/>
    <property type="evidence" value="ECO:0007669"/>
    <property type="project" value="UniProtKB-KW"/>
</dbReference>
<accession>A0A1X2GH79</accession>
<dbReference type="HAMAP" id="MF_03104">
    <property type="entry name" value="Mdm12"/>
    <property type="match status" value="1"/>
</dbReference>
<feature type="domain" description="SMP-LTD" evidence="11">
    <location>
        <begin position="1"/>
        <end position="394"/>
    </location>
</feature>
<dbReference type="GO" id="GO:0045040">
    <property type="term" value="P:protein insertion into mitochondrial outer membrane"/>
    <property type="evidence" value="ECO:0007669"/>
    <property type="project" value="UniProtKB-UniRule"/>
</dbReference>
<organism evidence="12 13">
    <name type="scientific">Hesseltinella vesiculosa</name>
    <dbReference type="NCBI Taxonomy" id="101127"/>
    <lineage>
        <taxon>Eukaryota</taxon>
        <taxon>Fungi</taxon>
        <taxon>Fungi incertae sedis</taxon>
        <taxon>Mucoromycota</taxon>
        <taxon>Mucoromycotina</taxon>
        <taxon>Mucoromycetes</taxon>
        <taxon>Mucorales</taxon>
        <taxon>Cunninghamellaceae</taxon>
        <taxon>Hesseltinella</taxon>
    </lineage>
</organism>
<evidence type="ECO:0000256" key="4">
    <source>
        <dbReference type="ARBA" id="ARBA00022824"/>
    </source>
</evidence>
<gene>
    <name evidence="9" type="primary">MDM12</name>
    <name evidence="12" type="ORF">DM01DRAFT_1407762</name>
</gene>
<feature type="compositionally biased region" description="Polar residues" evidence="10">
    <location>
        <begin position="212"/>
        <end position="225"/>
    </location>
</feature>
<keyword evidence="2" id="KW-0813">Transport</keyword>
<dbReference type="Proteomes" id="UP000242146">
    <property type="component" value="Unassembled WGS sequence"/>
</dbReference>
<comment type="subunit">
    <text evidence="9">Component of the ER-mitochondria encounter structure (ERMES) or MDM complex, composed of MMM1, MDM10, MDM12 and MDM34. A MMM1 homodimer associates with one molecule of MDM12 on each side in a pairwise head-to-tail manner, and the SMP-LTD domains of MMM1 and MDM12 generate a continuous hydrophobic tunnel for phospholipid trafficking.</text>
</comment>
<feature type="region of interest" description="Disordered" evidence="10">
    <location>
        <begin position="212"/>
        <end position="240"/>
    </location>
</feature>
<evidence type="ECO:0000256" key="5">
    <source>
        <dbReference type="ARBA" id="ARBA00023055"/>
    </source>
</evidence>
<comment type="similarity">
    <text evidence="9">Belongs to the MDM12 family.</text>
</comment>
<dbReference type="STRING" id="101127.A0A1X2GH79"/>
<dbReference type="InterPro" id="IPR027532">
    <property type="entry name" value="Mdm12"/>
</dbReference>
<evidence type="ECO:0000256" key="1">
    <source>
        <dbReference type="ARBA" id="ARBA00004370"/>
    </source>
</evidence>
<keyword evidence="3 9" id="KW-1000">Mitochondrion outer membrane</keyword>
<dbReference type="GO" id="GO:0015914">
    <property type="term" value="P:phospholipid transport"/>
    <property type="evidence" value="ECO:0007669"/>
    <property type="project" value="TreeGrafter"/>
</dbReference>
<evidence type="ECO:0000256" key="2">
    <source>
        <dbReference type="ARBA" id="ARBA00022448"/>
    </source>
</evidence>
<dbReference type="OrthoDB" id="3356905at2759"/>
<keyword evidence="7 9" id="KW-0496">Mitochondrion</keyword>
<keyword evidence="5" id="KW-0445">Lipid transport</keyword>
<evidence type="ECO:0000256" key="10">
    <source>
        <dbReference type="SAM" id="MobiDB-lite"/>
    </source>
</evidence>
<comment type="caution">
    <text evidence="12">The sequence shown here is derived from an EMBL/GenBank/DDBJ whole genome shotgun (WGS) entry which is preliminary data.</text>
</comment>
<dbReference type="EMBL" id="MCGT01000015">
    <property type="protein sequence ID" value="ORX53617.1"/>
    <property type="molecule type" value="Genomic_DNA"/>
</dbReference>
<evidence type="ECO:0000256" key="7">
    <source>
        <dbReference type="ARBA" id="ARBA00023128"/>
    </source>
</evidence>
<name>A0A1X2GH79_9FUNG</name>
<reference evidence="12 13" key="1">
    <citation type="submission" date="2016-07" db="EMBL/GenBank/DDBJ databases">
        <title>Pervasive Adenine N6-methylation of Active Genes in Fungi.</title>
        <authorList>
            <consortium name="DOE Joint Genome Institute"/>
            <person name="Mondo S.J."/>
            <person name="Dannebaum R.O."/>
            <person name="Kuo R.C."/>
            <person name="Labutti K."/>
            <person name="Haridas S."/>
            <person name="Kuo A."/>
            <person name="Salamov A."/>
            <person name="Ahrendt S.R."/>
            <person name="Lipzen A."/>
            <person name="Sullivan W."/>
            <person name="Andreopoulos W.B."/>
            <person name="Clum A."/>
            <person name="Lindquist E."/>
            <person name="Daum C."/>
            <person name="Ramamoorthy G.K."/>
            <person name="Gryganskyi A."/>
            <person name="Culley D."/>
            <person name="Magnuson J.K."/>
            <person name="James T.Y."/>
            <person name="O'Malley M.A."/>
            <person name="Stajich J.E."/>
            <person name="Spatafora J.W."/>
            <person name="Visel A."/>
            <person name="Grigoriev I.V."/>
        </authorList>
    </citation>
    <scope>NUCLEOTIDE SEQUENCE [LARGE SCALE GENOMIC DNA]</scope>
    <source>
        <strain evidence="12 13">NRRL 3301</strain>
    </source>
</reference>
<evidence type="ECO:0000256" key="6">
    <source>
        <dbReference type="ARBA" id="ARBA00023121"/>
    </source>
</evidence>
<evidence type="ECO:0000256" key="9">
    <source>
        <dbReference type="HAMAP-Rule" id="MF_03104"/>
    </source>
</evidence>
<proteinExistence type="inferred from homology"/>
<evidence type="ECO:0000313" key="12">
    <source>
        <dbReference type="EMBL" id="ORX53617.1"/>
    </source>
</evidence>
<keyword evidence="13" id="KW-1185">Reference proteome</keyword>
<evidence type="ECO:0000313" key="13">
    <source>
        <dbReference type="Proteomes" id="UP000242146"/>
    </source>
</evidence>
<dbReference type="CDD" id="cd21672">
    <property type="entry name" value="SMP_Mdm12"/>
    <property type="match status" value="1"/>
</dbReference>
<evidence type="ECO:0000256" key="3">
    <source>
        <dbReference type="ARBA" id="ARBA00022787"/>
    </source>
</evidence>
<dbReference type="AlphaFoldDB" id="A0A1X2GH79"/>